<gene>
    <name evidence="1" type="ORF">ANCDUO_18273</name>
</gene>
<dbReference type="OrthoDB" id="5771910at2759"/>
<evidence type="ECO:0000313" key="1">
    <source>
        <dbReference type="EMBL" id="KIH51640.1"/>
    </source>
</evidence>
<dbReference type="AlphaFoldDB" id="A0A0C2FSS7"/>
<sequence length="37" mass="4413">MYESVHESGWYPLCCEFAGRFDLFMVPKCLEIFLTHL</sequence>
<name>A0A0C2FSS7_9BILA</name>
<proteinExistence type="predicted"/>
<keyword evidence="2" id="KW-1185">Reference proteome</keyword>
<dbReference type="Proteomes" id="UP000054047">
    <property type="component" value="Unassembled WGS sequence"/>
</dbReference>
<reference evidence="1 2" key="1">
    <citation type="submission" date="2013-12" db="EMBL/GenBank/DDBJ databases">
        <title>Draft genome of the parsitic nematode Ancylostoma duodenale.</title>
        <authorList>
            <person name="Mitreva M."/>
        </authorList>
    </citation>
    <scope>NUCLEOTIDE SEQUENCE [LARGE SCALE GENOMIC DNA]</scope>
    <source>
        <strain evidence="1 2">Zhejiang</strain>
    </source>
</reference>
<accession>A0A0C2FSS7</accession>
<dbReference type="EMBL" id="KN745948">
    <property type="protein sequence ID" value="KIH51640.1"/>
    <property type="molecule type" value="Genomic_DNA"/>
</dbReference>
<evidence type="ECO:0000313" key="2">
    <source>
        <dbReference type="Proteomes" id="UP000054047"/>
    </source>
</evidence>
<protein>
    <submittedName>
        <fullName evidence="1">Uncharacterized protein</fullName>
    </submittedName>
</protein>
<organism evidence="1 2">
    <name type="scientific">Ancylostoma duodenale</name>
    <dbReference type="NCBI Taxonomy" id="51022"/>
    <lineage>
        <taxon>Eukaryota</taxon>
        <taxon>Metazoa</taxon>
        <taxon>Ecdysozoa</taxon>
        <taxon>Nematoda</taxon>
        <taxon>Chromadorea</taxon>
        <taxon>Rhabditida</taxon>
        <taxon>Rhabditina</taxon>
        <taxon>Rhabditomorpha</taxon>
        <taxon>Strongyloidea</taxon>
        <taxon>Ancylostomatidae</taxon>
        <taxon>Ancylostomatinae</taxon>
        <taxon>Ancylostoma</taxon>
    </lineage>
</organism>